<dbReference type="Proteomes" id="UP000792457">
    <property type="component" value="Unassembled WGS sequence"/>
</dbReference>
<sequence length="171" mass="19101">MDVDGLPIIGPGVNYAEVRPIDHKRTLALINHFITNTVCFLNKFSRSCETKLGKFEDKIQKLEASLSILEAKLSSVPGLNDVTSPPAAEVVKNETVVQKELPTPEIIEEKNRPVESLPAPESLPEAPKQDTITIKQHPRFAKFFRMVQFGVPPQAVKLKMEQEGLDPNYLE</sequence>
<dbReference type="InterPro" id="IPR019309">
    <property type="entry name" value="WASHC3"/>
</dbReference>
<comment type="similarity">
    <text evidence="1">Belongs to the CCDC53 family.</text>
</comment>
<evidence type="ECO:0000313" key="3">
    <source>
        <dbReference type="Proteomes" id="UP000792457"/>
    </source>
</evidence>
<reference evidence="2" key="2">
    <citation type="submission" date="2017-10" db="EMBL/GenBank/DDBJ databases">
        <title>Ladona fulva Genome sequencing and assembly.</title>
        <authorList>
            <person name="Murali S."/>
            <person name="Richards S."/>
            <person name="Bandaranaike D."/>
            <person name="Bellair M."/>
            <person name="Blankenburg K."/>
            <person name="Chao H."/>
            <person name="Dinh H."/>
            <person name="Doddapaneni H."/>
            <person name="Dugan-Rocha S."/>
            <person name="Elkadiri S."/>
            <person name="Gnanaolivu R."/>
            <person name="Hernandez B."/>
            <person name="Skinner E."/>
            <person name="Javaid M."/>
            <person name="Lee S."/>
            <person name="Li M."/>
            <person name="Ming W."/>
            <person name="Munidasa M."/>
            <person name="Muniz J."/>
            <person name="Nguyen L."/>
            <person name="Hughes D."/>
            <person name="Osuji N."/>
            <person name="Pu L.-L."/>
            <person name="Puazo M."/>
            <person name="Qu C."/>
            <person name="Quiroz J."/>
            <person name="Raj R."/>
            <person name="Weissenberger G."/>
            <person name="Xin Y."/>
            <person name="Zou X."/>
            <person name="Han Y."/>
            <person name="Worley K."/>
            <person name="Muzny D."/>
            <person name="Gibbs R."/>
        </authorList>
    </citation>
    <scope>NUCLEOTIDE SEQUENCE</scope>
    <source>
        <strain evidence="2">Sampled in the wild</strain>
    </source>
</reference>
<protein>
    <recommendedName>
        <fullName evidence="4">WASH complex subunit 3</fullName>
    </recommendedName>
</protein>
<dbReference type="PANTHER" id="PTHR13015:SF0">
    <property type="entry name" value="WASH COMPLEX SUBUNIT 3"/>
    <property type="match status" value="1"/>
</dbReference>
<dbReference type="PANTHER" id="PTHR13015">
    <property type="entry name" value="PROTEIN AD-016-RELATED"/>
    <property type="match status" value="1"/>
</dbReference>
<dbReference type="GO" id="GO:0030041">
    <property type="term" value="P:actin filament polymerization"/>
    <property type="evidence" value="ECO:0007669"/>
    <property type="project" value="TreeGrafter"/>
</dbReference>
<comment type="caution">
    <text evidence="2">The sequence shown here is derived from an EMBL/GenBank/DDBJ whole genome shotgun (WGS) entry which is preliminary data.</text>
</comment>
<dbReference type="Pfam" id="PF10152">
    <property type="entry name" value="CCDC53"/>
    <property type="match status" value="1"/>
</dbReference>
<dbReference type="GO" id="GO:0071203">
    <property type="term" value="C:WASH complex"/>
    <property type="evidence" value="ECO:0007669"/>
    <property type="project" value="InterPro"/>
</dbReference>
<dbReference type="EMBL" id="KZ308128">
    <property type="protein sequence ID" value="KAG8222279.1"/>
    <property type="molecule type" value="Genomic_DNA"/>
</dbReference>
<proteinExistence type="inferred from homology"/>
<keyword evidence="3" id="KW-1185">Reference proteome</keyword>
<dbReference type="OrthoDB" id="268027at2759"/>
<dbReference type="GO" id="GO:0006887">
    <property type="term" value="P:exocytosis"/>
    <property type="evidence" value="ECO:0007669"/>
    <property type="project" value="TreeGrafter"/>
</dbReference>
<dbReference type="Gene3D" id="1.20.5.110">
    <property type="match status" value="1"/>
</dbReference>
<accession>A0A8K0JU07</accession>
<organism evidence="2 3">
    <name type="scientific">Ladona fulva</name>
    <name type="common">Scarce chaser dragonfly</name>
    <name type="synonym">Libellula fulva</name>
    <dbReference type="NCBI Taxonomy" id="123851"/>
    <lineage>
        <taxon>Eukaryota</taxon>
        <taxon>Metazoa</taxon>
        <taxon>Ecdysozoa</taxon>
        <taxon>Arthropoda</taxon>
        <taxon>Hexapoda</taxon>
        <taxon>Insecta</taxon>
        <taxon>Pterygota</taxon>
        <taxon>Palaeoptera</taxon>
        <taxon>Odonata</taxon>
        <taxon>Epiprocta</taxon>
        <taxon>Anisoptera</taxon>
        <taxon>Libelluloidea</taxon>
        <taxon>Libellulidae</taxon>
        <taxon>Ladona</taxon>
    </lineage>
</organism>
<gene>
    <name evidence="2" type="ORF">J437_LFUL003260</name>
</gene>
<dbReference type="AlphaFoldDB" id="A0A8K0JU07"/>
<evidence type="ECO:0008006" key="4">
    <source>
        <dbReference type="Google" id="ProtNLM"/>
    </source>
</evidence>
<evidence type="ECO:0000256" key="1">
    <source>
        <dbReference type="ARBA" id="ARBA00006290"/>
    </source>
</evidence>
<name>A0A8K0JU07_LADFU</name>
<reference evidence="2" key="1">
    <citation type="submission" date="2013-04" db="EMBL/GenBank/DDBJ databases">
        <authorList>
            <person name="Qu J."/>
            <person name="Murali S.C."/>
            <person name="Bandaranaike D."/>
            <person name="Bellair M."/>
            <person name="Blankenburg K."/>
            <person name="Chao H."/>
            <person name="Dinh H."/>
            <person name="Doddapaneni H."/>
            <person name="Downs B."/>
            <person name="Dugan-Rocha S."/>
            <person name="Elkadiri S."/>
            <person name="Gnanaolivu R.D."/>
            <person name="Hernandez B."/>
            <person name="Javaid M."/>
            <person name="Jayaseelan J.C."/>
            <person name="Lee S."/>
            <person name="Li M."/>
            <person name="Ming W."/>
            <person name="Munidasa M."/>
            <person name="Muniz J."/>
            <person name="Nguyen L."/>
            <person name="Ongeri F."/>
            <person name="Osuji N."/>
            <person name="Pu L.-L."/>
            <person name="Puazo M."/>
            <person name="Qu C."/>
            <person name="Quiroz J."/>
            <person name="Raj R."/>
            <person name="Weissenberger G."/>
            <person name="Xin Y."/>
            <person name="Zou X."/>
            <person name="Han Y."/>
            <person name="Richards S."/>
            <person name="Worley K."/>
            <person name="Muzny D."/>
            <person name="Gibbs R."/>
        </authorList>
    </citation>
    <scope>NUCLEOTIDE SEQUENCE</scope>
    <source>
        <strain evidence="2">Sampled in the wild</strain>
    </source>
</reference>
<evidence type="ECO:0000313" key="2">
    <source>
        <dbReference type="EMBL" id="KAG8222279.1"/>
    </source>
</evidence>